<keyword evidence="1" id="KW-0805">Transcription regulation</keyword>
<dbReference type="InterPro" id="IPR036390">
    <property type="entry name" value="WH_DNA-bd_sf"/>
</dbReference>
<name>A0A660LFP4_9ACTN</name>
<keyword evidence="3" id="KW-0804">Transcription</keyword>
<evidence type="ECO:0000256" key="2">
    <source>
        <dbReference type="ARBA" id="ARBA00023125"/>
    </source>
</evidence>
<dbReference type="CDD" id="cd00090">
    <property type="entry name" value="HTH_ARSR"/>
    <property type="match status" value="1"/>
</dbReference>
<dbReference type="InterPro" id="IPR011991">
    <property type="entry name" value="ArsR-like_HTH"/>
</dbReference>
<dbReference type="AlphaFoldDB" id="A0A660LFP4"/>
<dbReference type="GO" id="GO:0003677">
    <property type="term" value="F:DNA binding"/>
    <property type="evidence" value="ECO:0007669"/>
    <property type="project" value="UniProtKB-KW"/>
</dbReference>
<proteinExistence type="predicted"/>
<sequence length="153" mass="17131">MLGRLYEGQNCSVAKTLELVGERWTVLILREVYFGHRKFDEIAAGLGIARNVLTQRLQRLQEEGVLTKVAYQERPQRFEYRLTDKGLDLWPVMVTLMQFGDRYYAPDGPPIVLTHRDCGGTLDAHRTCTTCGAKLSATDVRVHAGPGAQPQAA</sequence>
<protein>
    <submittedName>
        <fullName evidence="5">HxlR family transcriptional regulator</fullName>
    </submittedName>
</protein>
<keyword evidence="2" id="KW-0238">DNA-binding</keyword>
<dbReference type="Pfam" id="PF01638">
    <property type="entry name" value="HxlR"/>
    <property type="match status" value="1"/>
</dbReference>
<evidence type="ECO:0000313" key="5">
    <source>
        <dbReference type="EMBL" id="RKQ93928.1"/>
    </source>
</evidence>
<reference evidence="5 6" key="1">
    <citation type="submission" date="2018-10" db="EMBL/GenBank/DDBJ databases">
        <title>Genomic Encyclopedia of Archaeal and Bacterial Type Strains, Phase II (KMG-II): from individual species to whole genera.</title>
        <authorList>
            <person name="Goeker M."/>
        </authorList>
    </citation>
    <scope>NUCLEOTIDE SEQUENCE [LARGE SCALE GENOMIC DNA]</scope>
    <source>
        <strain evidence="5 6">DSM 14954</strain>
    </source>
</reference>
<gene>
    <name evidence="5" type="ORF">C8N24_3803</name>
</gene>
<keyword evidence="6" id="KW-1185">Reference proteome</keyword>
<dbReference type="OrthoDB" id="5183359at2"/>
<evidence type="ECO:0000256" key="3">
    <source>
        <dbReference type="ARBA" id="ARBA00023163"/>
    </source>
</evidence>
<dbReference type="InterPro" id="IPR036388">
    <property type="entry name" value="WH-like_DNA-bd_sf"/>
</dbReference>
<dbReference type="PROSITE" id="PS51118">
    <property type="entry name" value="HTH_HXLR"/>
    <property type="match status" value="1"/>
</dbReference>
<comment type="caution">
    <text evidence="5">The sequence shown here is derived from an EMBL/GenBank/DDBJ whole genome shotgun (WGS) entry which is preliminary data.</text>
</comment>
<evidence type="ECO:0000313" key="6">
    <source>
        <dbReference type="Proteomes" id="UP000278962"/>
    </source>
</evidence>
<evidence type="ECO:0000259" key="4">
    <source>
        <dbReference type="PROSITE" id="PS51118"/>
    </source>
</evidence>
<dbReference type="PANTHER" id="PTHR33204">
    <property type="entry name" value="TRANSCRIPTIONAL REGULATOR, MARR FAMILY"/>
    <property type="match status" value="1"/>
</dbReference>
<feature type="domain" description="HTH hxlR-type" evidence="4">
    <location>
        <begin position="11"/>
        <end position="108"/>
    </location>
</feature>
<accession>A0A660LFP4</accession>
<dbReference type="RefSeq" id="WP_121252480.1">
    <property type="nucleotide sequence ID" value="NZ_RBIL01000001.1"/>
</dbReference>
<dbReference type="SUPFAM" id="SSF46785">
    <property type="entry name" value="Winged helix' DNA-binding domain"/>
    <property type="match status" value="1"/>
</dbReference>
<dbReference type="PANTHER" id="PTHR33204:SF18">
    <property type="entry name" value="TRANSCRIPTIONAL REGULATORY PROTEIN"/>
    <property type="match status" value="1"/>
</dbReference>
<dbReference type="Gene3D" id="1.10.10.10">
    <property type="entry name" value="Winged helix-like DNA-binding domain superfamily/Winged helix DNA-binding domain"/>
    <property type="match status" value="1"/>
</dbReference>
<dbReference type="Proteomes" id="UP000278962">
    <property type="component" value="Unassembled WGS sequence"/>
</dbReference>
<dbReference type="InterPro" id="IPR002577">
    <property type="entry name" value="HTH_HxlR"/>
</dbReference>
<evidence type="ECO:0000256" key="1">
    <source>
        <dbReference type="ARBA" id="ARBA00023015"/>
    </source>
</evidence>
<dbReference type="EMBL" id="RBIL01000001">
    <property type="protein sequence ID" value="RKQ93928.1"/>
    <property type="molecule type" value="Genomic_DNA"/>
</dbReference>
<organism evidence="5 6">
    <name type="scientific">Solirubrobacter pauli</name>
    <dbReference type="NCBI Taxonomy" id="166793"/>
    <lineage>
        <taxon>Bacteria</taxon>
        <taxon>Bacillati</taxon>
        <taxon>Actinomycetota</taxon>
        <taxon>Thermoleophilia</taxon>
        <taxon>Solirubrobacterales</taxon>
        <taxon>Solirubrobacteraceae</taxon>
        <taxon>Solirubrobacter</taxon>
    </lineage>
</organism>